<dbReference type="GO" id="GO:0005737">
    <property type="term" value="C:cytoplasm"/>
    <property type="evidence" value="ECO:0007669"/>
    <property type="project" value="TreeGrafter"/>
</dbReference>
<dbReference type="PROSITE" id="PS51257">
    <property type="entry name" value="PROKAR_LIPOPROTEIN"/>
    <property type="match status" value="1"/>
</dbReference>
<proteinExistence type="predicted"/>
<dbReference type="KEGG" id="gog:C1280_09860"/>
<evidence type="ECO:0000313" key="4">
    <source>
        <dbReference type="Proteomes" id="UP000245802"/>
    </source>
</evidence>
<dbReference type="InterPro" id="IPR036188">
    <property type="entry name" value="FAD/NAD-bd_sf"/>
</dbReference>
<sequence length="413" mass="44676">MRRVVVVGGGVVGACSAYALAKAGKQVVIVEQKGFGSGSSHANCGYVSPSHVLPFAGPGAIGSTLKTLFQRNSPLKVRPGVALANLGWFLGFARRCNTRDMMAAGRAIQALLNSSRSLFEQLVETERLECEWETKGLLFVFRTPKHFEHYAHTNEMLAREFNMPARPLDSAALAALEPALNPGQAGGYLYESDAHLRPDRLMSELKRVLTGLGVEIRENCAFTGFVKGNGTVAAVKTASGEVAADQFVIATGAWTPKLNAELGCRVPIQPGKGYSITMPRPAVCPKYPLIFEEHRVAVTPFASGYRLGSTMEFGGYDESLNRSRLSLLTEGAKLYLRDPLAEPVQEEWWGWRPMTYDSVPVIDFAPAMSNVLIAAGHNMLGLSMATATGKLVAEMLGGGKTHIDPAPYSLRRF</sequence>
<dbReference type="SUPFAM" id="SSF51905">
    <property type="entry name" value="FAD/NAD(P)-binding domain"/>
    <property type="match status" value="1"/>
</dbReference>
<reference evidence="3 4" key="1">
    <citation type="submission" date="2018-01" db="EMBL/GenBank/DDBJ databases">
        <title>G. obscuriglobus.</title>
        <authorList>
            <person name="Franke J."/>
            <person name="Blomberg W."/>
            <person name="Selmecki A."/>
        </authorList>
    </citation>
    <scope>NUCLEOTIDE SEQUENCE [LARGE SCALE GENOMIC DNA]</scope>
    <source>
        <strain evidence="3 4">DSM 5831</strain>
    </source>
</reference>
<organism evidence="3 4">
    <name type="scientific">Gemmata obscuriglobus</name>
    <dbReference type="NCBI Taxonomy" id="114"/>
    <lineage>
        <taxon>Bacteria</taxon>
        <taxon>Pseudomonadati</taxon>
        <taxon>Planctomycetota</taxon>
        <taxon>Planctomycetia</taxon>
        <taxon>Gemmatales</taxon>
        <taxon>Gemmataceae</taxon>
        <taxon>Gemmata</taxon>
    </lineage>
</organism>
<dbReference type="Gene3D" id="3.30.9.10">
    <property type="entry name" value="D-Amino Acid Oxidase, subunit A, domain 2"/>
    <property type="match status" value="1"/>
</dbReference>
<dbReference type="InterPro" id="IPR006076">
    <property type="entry name" value="FAD-dep_OxRdtase"/>
</dbReference>
<dbReference type="AlphaFoldDB" id="A0A2Z3GXC4"/>
<evidence type="ECO:0000313" key="3">
    <source>
        <dbReference type="EMBL" id="AWM37301.1"/>
    </source>
</evidence>
<protein>
    <submittedName>
        <fullName evidence="3">Amino acid dehydrogenase</fullName>
    </submittedName>
</protein>
<keyword evidence="1" id="KW-0560">Oxidoreductase</keyword>
<dbReference type="PANTHER" id="PTHR13847">
    <property type="entry name" value="SARCOSINE DEHYDROGENASE-RELATED"/>
    <property type="match status" value="1"/>
</dbReference>
<dbReference type="Gene3D" id="3.50.50.60">
    <property type="entry name" value="FAD/NAD(P)-binding domain"/>
    <property type="match status" value="2"/>
</dbReference>
<feature type="domain" description="FAD dependent oxidoreductase" evidence="2">
    <location>
        <begin position="3"/>
        <end position="395"/>
    </location>
</feature>
<keyword evidence="4" id="KW-1185">Reference proteome</keyword>
<dbReference type="Proteomes" id="UP000245802">
    <property type="component" value="Chromosome"/>
</dbReference>
<dbReference type="OrthoDB" id="9794226at2"/>
<gene>
    <name evidence="3" type="ORF">C1280_09860</name>
</gene>
<dbReference type="EMBL" id="CP025958">
    <property type="protein sequence ID" value="AWM37301.1"/>
    <property type="molecule type" value="Genomic_DNA"/>
</dbReference>
<dbReference type="Pfam" id="PF01266">
    <property type="entry name" value="DAO"/>
    <property type="match status" value="1"/>
</dbReference>
<dbReference type="PANTHER" id="PTHR13847:SF289">
    <property type="entry name" value="GLYCINE OXIDASE"/>
    <property type="match status" value="1"/>
</dbReference>
<evidence type="ECO:0000259" key="2">
    <source>
        <dbReference type="Pfam" id="PF01266"/>
    </source>
</evidence>
<dbReference type="SUPFAM" id="SSF54373">
    <property type="entry name" value="FAD-linked reductases, C-terminal domain"/>
    <property type="match status" value="1"/>
</dbReference>
<name>A0A2Z3GXC4_9BACT</name>
<evidence type="ECO:0000256" key="1">
    <source>
        <dbReference type="ARBA" id="ARBA00023002"/>
    </source>
</evidence>
<dbReference type="RefSeq" id="WP_010050105.1">
    <property type="nucleotide sequence ID" value="NZ_CP025958.1"/>
</dbReference>
<dbReference type="GO" id="GO:0016491">
    <property type="term" value="F:oxidoreductase activity"/>
    <property type="evidence" value="ECO:0007669"/>
    <property type="project" value="UniProtKB-KW"/>
</dbReference>
<accession>A0A2Z3GXC4</accession>